<keyword evidence="11" id="KW-0472">Membrane</keyword>
<dbReference type="RefSeq" id="WP_163764301.1">
    <property type="nucleotide sequence ID" value="NZ_JAAGYR010000007.1"/>
</dbReference>
<evidence type="ECO:0000256" key="14">
    <source>
        <dbReference type="ARBA" id="ARBA00042773"/>
    </source>
</evidence>
<evidence type="ECO:0000259" key="15">
    <source>
        <dbReference type="Pfam" id="PF00501"/>
    </source>
</evidence>
<proteinExistence type="inferred from homology"/>
<keyword evidence="9" id="KW-0460">Magnesium</keyword>
<evidence type="ECO:0000256" key="4">
    <source>
        <dbReference type="ARBA" id="ARBA00006432"/>
    </source>
</evidence>
<dbReference type="FunFam" id="3.40.50.12780:FF:000003">
    <property type="entry name" value="Long-chain-fatty-acid--CoA ligase FadD"/>
    <property type="match status" value="1"/>
</dbReference>
<protein>
    <recommendedName>
        <fullName evidence="13">Long-chain-fatty-acid--CoA ligase</fullName>
        <ecNumber evidence="12">6.2.1.3</ecNumber>
    </recommendedName>
    <alternativeName>
        <fullName evidence="14">Long-chain acyl-CoA synthetase</fullName>
    </alternativeName>
</protein>
<gene>
    <name evidence="17" type="ORF">F9B74_05050</name>
</gene>
<keyword evidence="7" id="KW-0276">Fatty acid metabolism</keyword>
<evidence type="ECO:0000259" key="16">
    <source>
        <dbReference type="Pfam" id="PF13193"/>
    </source>
</evidence>
<dbReference type="GO" id="GO:0004467">
    <property type="term" value="F:long-chain fatty acid-CoA ligase activity"/>
    <property type="evidence" value="ECO:0007669"/>
    <property type="project" value="UniProtKB-EC"/>
</dbReference>
<dbReference type="InterPro" id="IPR000873">
    <property type="entry name" value="AMP-dep_synth/lig_dom"/>
</dbReference>
<evidence type="ECO:0000256" key="10">
    <source>
        <dbReference type="ARBA" id="ARBA00023098"/>
    </source>
</evidence>
<comment type="caution">
    <text evidence="17">The sequence shown here is derived from an EMBL/GenBank/DDBJ whole genome shotgun (WGS) entry which is preliminary data.</text>
</comment>
<comment type="cofactor">
    <cofactor evidence="1">
        <name>Mg(2+)</name>
        <dbReference type="ChEBI" id="CHEBI:18420"/>
    </cofactor>
</comment>
<dbReference type="EC" id="6.2.1.3" evidence="12"/>
<evidence type="ECO:0000256" key="8">
    <source>
        <dbReference type="ARBA" id="ARBA00022840"/>
    </source>
</evidence>
<evidence type="ECO:0000256" key="2">
    <source>
        <dbReference type="ARBA" id="ARBA00004170"/>
    </source>
</evidence>
<name>A0A6L9Y7C1_9BURK</name>
<evidence type="ECO:0000256" key="3">
    <source>
        <dbReference type="ARBA" id="ARBA00005005"/>
    </source>
</evidence>
<keyword evidence="6" id="KW-0547">Nucleotide-binding</keyword>
<organism evidence="17 18">
    <name type="scientific">Pelistega ratti</name>
    <dbReference type="NCBI Taxonomy" id="2652177"/>
    <lineage>
        <taxon>Bacteria</taxon>
        <taxon>Pseudomonadati</taxon>
        <taxon>Pseudomonadota</taxon>
        <taxon>Betaproteobacteria</taxon>
        <taxon>Burkholderiales</taxon>
        <taxon>Alcaligenaceae</taxon>
        <taxon>Pelistega</taxon>
    </lineage>
</organism>
<dbReference type="PANTHER" id="PTHR43767:SF8">
    <property type="entry name" value="LONG-CHAIN-FATTY-ACID--COA LIGASE"/>
    <property type="match status" value="1"/>
</dbReference>
<dbReference type="GO" id="GO:0016020">
    <property type="term" value="C:membrane"/>
    <property type="evidence" value="ECO:0007669"/>
    <property type="project" value="UniProtKB-SubCell"/>
</dbReference>
<evidence type="ECO:0000256" key="11">
    <source>
        <dbReference type="ARBA" id="ARBA00023136"/>
    </source>
</evidence>
<comment type="pathway">
    <text evidence="3">Lipid metabolism; fatty acid beta-oxidation.</text>
</comment>
<dbReference type="SUPFAM" id="SSF56801">
    <property type="entry name" value="Acetyl-CoA synthetase-like"/>
    <property type="match status" value="1"/>
</dbReference>
<dbReference type="InterPro" id="IPR025110">
    <property type="entry name" value="AMP-bd_C"/>
</dbReference>
<dbReference type="Pfam" id="PF13193">
    <property type="entry name" value="AMP-binding_C"/>
    <property type="match status" value="1"/>
</dbReference>
<accession>A0A6L9Y7C1</accession>
<dbReference type="InterPro" id="IPR045851">
    <property type="entry name" value="AMP-bd_C_sf"/>
</dbReference>
<evidence type="ECO:0000313" key="17">
    <source>
        <dbReference type="EMBL" id="NEN75694.1"/>
    </source>
</evidence>
<evidence type="ECO:0000256" key="5">
    <source>
        <dbReference type="ARBA" id="ARBA00022598"/>
    </source>
</evidence>
<feature type="domain" description="AMP-binding enzyme C-terminal" evidence="16">
    <location>
        <begin position="470"/>
        <end position="544"/>
    </location>
</feature>
<evidence type="ECO:0000256" key="1">
    <source>
        <dbReference type="ARBA" id="ARBA00001946"/>
    </source>
</evidence>
<evidence type="ECO:0000313" key="18">
    <source>
        <dbReference type="Proteomes" id="UP000477651"/>
    </source>
</evidence>
<comment type="subcellular location">
    <subcellularLocation>
        <location evidence="2">Membrane</location>
        <topology evidence="2">Peripheral membrane protein</topology>
    </subcellularLocation>
</comment>
<keyword evidence="8" id="KW-0067">ATP-binding</keyword>
<evidence type="ECO:0000256" key="9">
    <source>
        <dbReference type="ARBA" id="ARBA00022842"/>
    </source>
</evidence>
<dbReference type="GO" id="GO:0005524">
    <property type="term" value="F:ATP binding"/>
    <property type="evidence" value="ECO:0007669"/>
    <property type="project" value="UniProtKB-KW"/>
</dbReference>
<comment type="similarity">
    <text evidence="4">Belongs to the ATP-dependent AMP-binding enzyme family.</text>
</comment>
<dbReference type="CDD" id="cd05936">
    <property type="entry name" value="FC-FACS_FadD_like"/>
    <property type="match status" value="1"/>
</dbReference>
<dbReference type="Gene3D" id="3.30.300.30">
    <property type="match status" value="1"/>
</dbReference>
<keyword evidence="10" id="KW-0443">Lipid metabolism</keyword>
<keyword evidence="18" id="KW-1185">Reference proteome</keyword>
<dbReference type="PANTHER" id="PTHR43767">
    <property type="entry name" value="LONG-CHAIN-FATTY-ACID--COA LIGASE"/>
    <property type="match status" value="1"/>
</dbReference>
<keyword evidence="5" id="KW-0436">Ligase</keyword>
<dbReference type="Gene3D" id="2.30.38.10">
    <property type="entry name" value="Luciferase, Domain 3"/>
    <property type="match status" value="1"/>
</dbReference>
<dbReference type="Gene3D" id="3.40.50.980">
    <property type="match status" value="2"/>
</dbReference>
<dbReference type="Pfam" id="PF00501">
    <property type="entry name" value="AMP-binding"/>
    <property type="match status" value="1"/>
</dbReference>
<dbReference type="InterPro" id="IPR050237">
    <property type="entry name" value="ATP-dep_AMP-bd_enzyme"/>
</dbReference>
<dbReference type="InterPro" id="IPR020845">
    <property type="entry name" value="AMP-binding_CS"/>
</dbReference>
<dbReference type="FunFam" id="3.30.300.30:FF:000006">
    <property type="entry name" value="Long-chain-fatty-acid--CoA ligase FadD"/>
    <property type="match status" value="1"/>
</dbReference>
<evidence type="ECO:0000256" key="13">
    <source>
        <dbReference type="ARBA" id="ARBA00039545"/>
    </source>
</evidence>
<evidence type="ECO:0000256" key="6">
    <source>
        <dbReference type="ARBA" id="ARBA00022741"/>
    </source>
</evidence>
<dbReference type="AlphaFoldDB" id="A0A6L9Y7C1"/>
<dbReference type="Proteomes" id="UP000477651">
    <property type="component" value="Unassembled WGS sequence"/>
</dbReference>
<dbReference type="PROSITE" id="PS00455">
    <property type="entry name" value="AMP_BINDING"/>
    <property type="match status" value="1"/>
</dbReference>
<dbReference type="EMBL" id="JAAGYR010000007">
    <property type="protein sequence ID" value="NEN75694.1"/>
    <property type="molecule type" value="Genomic_DNA"/>
</dbReference>
<sequence>MDRIWLKNYPKGIPADIDLNQHPSLVDIFEQCAKKFAENTAFISMGTKLSYKELDKYSRYFAAWLQQQNIQPGTRVGLMMPNILQYPVCLFGTLRAGCVAVNFNPMYTAHEVANQLNDSGAEVLIVVENFAATVEAALPHTPHLKKVIVTSIGDMLGSIKGSIIDFVLRYIKKMIPSWHIPHHIRMSSVFKEGAKATFTPMALNHDSHAFLQYTGGTTGVPKGAILTHGNIVANVLQAHAWVQAYIKEGEDLIVTALPLYHIFALTANCLTFMRFGATNLLIVNPRDIKGFIKEISKYKFTAFTGVNTLFNALLNNEAFRKIDFSSLRVTLGGGMAVQNNTAEKWKAVTGVPLVQAYGLTETSPAATVNPLDLETFNGSIGLPISSTYIKIVDDDGKALPINEVGEILIKGPQVMKGYWGKSDETTKVFDEEGYFRSGDVGYMDENGFVYLVDRKKDLIIISGFNVYPNEVEDVAASHPGVLEVAAVGVDNGPAGELVKLFVVRKDPNLSAEALIAHCRKDLTKYKVPKQVAFVNELPKNNVGKILRRQLRNK</sequence>
<feature type="domain" description="AMP-dependent synthetase/ligase" evidence="15">
    <location>
        <begin position="29"/>
        <end position="419"/>
    </location>
</feature>
<reference evidence="17 18" key="1">
    <citation type="submission" date="2020-02" db="EMBL/GenBank/DDBJ databases">
        <title>Pelistega sp. NLN82 were isolated from wild rodents of the Hainan Island.</title>
        <authorList>
            <person name="Niu N."/>
            <person name="Zhou J."/>
        </authorList>
    </citation>
    <scope>NUCLEOTIDE SEQUENCE [LARGE SCALE GENOMIC DNA]</scope>
    <source>
        <strain evidence="17 18">NLN82</strain>
    </source>
</reference>
<evidence type="ECO:0000256" key="12">
    <source>
        <dbReference type="ARBA" id="ARBA00026121"/>
    </source>
</evidence>
<evidence type="ECO:0000256" key="7">
    <source>
        <dbReference type="ARBA" id="ARBA00022832"/>
    </source>
</evidence>